<evidence type="ECO:0008006" key="5">
    <source>
        <dbReference type="Google" id="ProtNLM"/>
    </source>
</evidence>
<dbReference type="RefSeq" id="WP_101323572.1">
    <property type="nucleotide sequence ID" value="NZ_NQMM01000010.1"/>
</dbReference>
<reference evidence="3 4" key="1">
    <citation type="journal article" date="2017" name="Front. Microbiol.">
        <title>Strong Genomic and Phenotypic Heterogeneity in the Aeromonas sobria Species Complex.</title>
        <authorList>
            <person name="Gauthier J."/>
            <person name="Vincent A.T."/>
            <person name="Charette S.J."/>
            <person name="Derome N."/>
        </authorList>
    </citation>
    <scope>NUCLEOTIDE SEQUENCE [LARGE SCALE GENOMIC DNA]</scope>
    <source>
        <strain evidence="3 4">TM18</strain>
    </source>
</reference>
<feature type="domain" description="Thaumarchaeal output" evidence="2">
    <location>
        <begin position="106"/>
        <end position="285"/>
    </location>
</feature>
<dbReference type="SUPFAM" id="SSF55073">
    <property type="entry name" value="Nucleotide cyclase"/>
    <property type="match status" value="1"/>
</dbReference>
<evidence type="ECO:0000313" key="4">
    <source>
        <dbReference type="Proteomes" id="UP000233467"/>
    </source>
</evidence>
<accession>A0A2N3J6S5</accession>
<evidence type="ECO:0000313" key="3">
    <source>
        <dbReference type="EMBL" id="PKQ82224.1"/>
    </source>
</evidence>
<dbReference type="EMBL" id="NQMM01000010">
    <property type="protein sequence ID" value="PKQ82224.1"/>
    <property type="molecule type" value="Genomic_DNA"/>
</dbReference>
<dbReference type="InterPro" id="IPR043128">
    <property type="entry name" value="Rev_trsase/Diguanyl_cyclase"/>
</dbReference>
<feature type="domain" description="GGDEF" evidence="1">
    <location>
        <begin position="324"/>
        <end position="405"/>
    </location>
</feature>
<dbReference type="Pfam" id="PF00990">
    <property type="entry name" value="GGDEF"/>
    <property type="match status" value="1"/>
</dbReference>
<dbReference type="Pfam" id="PF18551">
    <property type="entry name" value="TackOD1"/>
    <property type="match status" value="1"/>
</dbReference>
<dbReference type="InterPro" id="IPR000160">
    <property type="entry name" value="GGDEF_dom"/>
</dbReference>
<dbReference type="AlphaFoldDB" id="A0A2N3J6S5"/>
<sequence length="447" mass="50453">MSTSSEHPSQIALLGGSVGRVAHSLLDLSRWDPSQQPVLLLNLPADEQDRVLLAVRQDPMRYLQPVFCVGKSPLFPMLADGLLSQLDERGPDILERLALLAPREHPDEMEKLAWYSWPRPYFRLLPRWQAGCRQGYSYPLLDCLLGADAGASLPQLVSERLLQNEQLVDRVRLCNSCNSAHLNFVDVCPECSHIAIQAKPAVHCFTCGHVDDQDAFMQQGMLRCPKCVTTLRHIGVDYDRPLEKYRCLSCHARFMEAAVQARCHECGQAHKPDDLLVAPIYDYRIGKLARHIAREGTQQLHLPLTWGAPMAMDHFPWLLQWSNRLLQRHGGNHTLLAIRIEQLAELRAELGLLKTQQRLGALLARLQALFRDTDVVCQYADDQLLLLLPHTNVEDWQILQGRILALNNVEGLDALTLNVKVEPLPTTLGEDTGLWLSRWLDGSLQDA</sequence>
<dbReference type="Gene3D" id="3.30.70.270">
    <property type="match status" value="1"/>
</dbReference>
<comment type="caution">
    <text evidence="3">The sequence shown here is derived from an EMBL/GenBank/DDBJ whole genome shotgun (WGS) entry which is preliminary data.</text>
</comment>
<dbReference type="Proteomes" id="UP000233467">
    <property type="component" value="Unassembled WGS sequence"/>
</dbReference>
<proteinExistence type="predicted"/>
<organism evidence="3 4">
    <name type="scientific">Aeromonas sobria</name>
    <dbReference type="NCBI Taxonomy" id="646"/>
    <lineage>
        <taxon>Bacteria</taxon>
        <taxon>Pseudomonadati</taxon>
        <taxon>Pseudomonadota</taxon>
        <taxon>Gammaproteobacteria</taxon>
        <taxon>Aeromonadales</taxon>
        <taxon>Aeromonadaceae</taxon>
        <taxon>Aeromonas</taxon>
    </lineage>
</organism>
<keyword evidence="4" id="KW-1185">Reference proteome</keyword>
<name>A0A2N3J6S5_AERSO</name>
<dbReference type="InterPro" id="IPR040572">
    <property type="entry name" value="TackOD1"/>
</dbReference>
<gene>
    <name evidence="3" type="ORF">CJP16_02925</name>
</gene>
<protein>
    <recommendedName>
        <fullName evidence="5">Diguanylate cyclase</fullName>
    </recommendedName>
</protein>
<evidence type="ECO:0000259" key="2">
    <source>
        <dbReference type="Pfam" id="PF18551"/>
    </source>
</evidence>
<evidence type="ECO:0000259" key="1">
    <source>
        <dbReference type="Pfam" id="PF00990"/>
    </source>
</evidence>
<dbReference type="InterPro" id="IPR029787">
    <property type="entry name" value="Nucleotide_cyclase"/>
</dbReference>